<feature type="region of interest" description="Disordered" evidence="1">
    <location>
        <begin position="1"/>
        <end position="21"/>
    </location>
</feature>
<evidence type="ECO:0000313" key="3">
    <source>
        <dbReference type="Proteomes" id="UP001482520"/>
    </source>
</evidence>
<organism evidence="2 3">
    <name type="scientific">Nocardioides kribbensis</name>
    <dbReference type="NCBI Taxonomy" id="305517"/>
    <lineage>
        <taxon>Bacteria</taxon>
        <taxon>Bacillati</taxon>
        <taxon>Actinomycetota</taxon>
        <taxon>Actinomycetes</taxon>
        <taxon>Propionibacteriales</taxon>
        <taxon>Nocardioidaceae</taxon>
        <taxon>Nocardioides</taxon>
    </lineage>
</organism>
<evidence type="ECO:0000256" key="1">
    <source>
        <dbReference type="SAM" id="MobiDB-lite"/>
    </source>
</evidence>
<keyword evidence="3" id="KW-1185">Reference proteome</keyword>
<proteinExistence type="predicted"/>
<reference evidence="2 3" key="1">
    <citation type="submission" date="2024-02" db="EMBL/GenBank/DDBJ databases">
        <title>Full genome sequence of Nocardioides kribbensis.</title>
        <authorList>
            <person name="Poletto B.L."/>
            <person name="Silva G."/>
            <person name="Galante D."/>
            <person name="Campos K.R."/>
            <person name="Santos M.B.N."/>
            <person name="Sacchi C.T."/>
        </authorList>
    </citation>
    <scope>NUCLEOTIDE SEQUENCE [LARGE SCALE GENOMIC DNA]</scope>
    <source>
        <strain evidence="2 3">O4R</strain>
    </source>
</reference>
<protein>
    <submittedName>
        <fullName evidence="2">Uncharacterized protein</fullName>
    </submittedName>
</protein>
<dbReference type="EMBL" id="JBEGDP010000005">
    <property type="protein sequence ID" value="MEQ7847063.1"/>
    <property type="molecule type" value="Genomic_DNA"/>
</dbReference>
<evidence type="ECO:0000313" key="2">
    <source>
        <dbReference type="EMBL" id="MEQ7847063.1"/>
    </source>
</evidence>
<dbReference type="RefSeq" id="WP_193662054.1">
    <property type="nucleotide sequence ID" value="NZ_BAAAMM010000024.1"/>
</dbReference>
<accession>A0ABV1NX58</accession>
<comment type="caution">
    <text evidence="2">The sequence shown here is derived from an EMBL/GenBank/DDBJ whole genome shotgun (WGS) entry which is preliminary data.</text>
</comment>
<dbReference type="Proteomes" id="UP001482520">
    <property type="component" value="Unassembled WGS sequence"/>
</dbReference>
<sequence length="122" mass="13458">MPYDAGPVLGGARRTLRPRDPDADLKSWQIELDRVELDVMRAERGLAHGTVLQTDPWHVPDDHGPLPEALRERAEEIHARQQVVLAAIAETLGRTLRQQAVATALDRSSARHSGPVYVDVSA</sequence>
<gene>
    <name evidence="2" type="ORF">V6R90_07210</name>
</gene>
<name>A0ABV1NX58_9ACTN</name>